<feature type="signal peptide" evidence="1">
    <location>
        <begin position="1"/>
        <end position="25"/>
    </location>
</feature>
<accession>A0A4Q7E177</accession>
<gene>
    <name evidence="2" type="ORF">C3B51_18940</name>
</gene>
<feature type="chain" id="PRO_5020936846" evidence="1">
    <location>
        <begin position="26"/>
        <end position="155"/>
    </location>
</feature>
<dbReference type="EMBL" id="PPUZ01000058">
    <property type="protein sequence ID" value="RZM75139.1"/>
    <property type="molecule type" value="Genomic_DNA"/>
</dbReference>
<evidence type="ECO:0000313" key="2">
    <source>
        <dbReference type="EMBL" id="RZM75139.1"/>
    </source>
</evidence>
<keyword evidence="1" id="KW-0732">Signal</keyword>
<evidence type="ECO:0000256" key="1">
    <source>
        <dbReference type="SAM" id="SignalP"/>
    </source>
</evidence>
<comment type="caution">
    <text evidence="2">The sequence shown here is derived from an EMBL/GenBank/DDBJ whole genome shotgun (WGS) entry which is preliminary data.</text>
</comment>
<organism evidence="2 3">
    <name type="scientific">Pseudoalteromonas rubra</name>
    <dbReference type="NCBI Taxonomy" id="43658"/>
    <lineage>
        <taxon>Bacteria</taxon>
        <taxon>Pseudomonadati</taxon>
        <taxon>Pseudomonadota</taxon>
        <taxon>Gammaproteobacteria</taxon>
        <taxon>Alteromonadales</taxon>
        <taxon>Pseudoalteromonadaceae</taxon>
        <taxon>Pseudoalteromonas</taxon>
    </lineage>
</organism>
<reference evidence="2 3" key="1">
    <citation type="submission" date="2018-01" db="EMBL/GenBank/DDBJ databases">
        <title>Co-occurrence of chitin degradation, pigmentation and bioactivity in marine Pseudoalteromonas.</title>
        <authorList>
            <person name="Paulsen S."/>
            <person name="Gram L."/>
            <person name="Machado H."/>
        </authorList>
    </citation>
    <scope>NUCLEOTIDE SEQUENCE [LARGE SCALE GENOMIC DNA]</scope>
    <source>
        <strain evidence="2 3">S1946</strain>
    </source>
</reference>
<proteinExistence type="predicted"/>
<evidence type="ECO:0000313" key="3">
    <source>
        <dbReference type="Proteomes" id="UP000292345"/>
    </source>
</evidence>
<name>A0A4Q7E177_9GAMM</name>
<dbReference type="Proteomes" id="UP000292345">
    <property type="component" value="Unassembled WGS sequence"/>
</dbReference>
<sequence length="155" mass="17106">MNNPLHVLVSTLALTAVVVALPAQAKGKLPHKLLACSALKDDQKRLNCYDALAAEHDNKPHPVRAQTHAAPAEKFGLEHKKAPEQEISATVSEVSKSANGQRRFTLDNQQRWQQIGTQAFFAKEGDVVVIRRGSFNSFIMQKAGSNRSIKVRRVD</sequence>
<dbReference type="RefSeq" id="WP_130246039.1">
    <property type="nucleotide sequence ID" value="NZ_PPUZ01000058.1"/>
</dbReference>
<protein>
    <submittedName>
        <fullName evidence="2">Uncharacterized protein</fullName>
    </submittedName>
</protein>
<dbReference type="AlphaFoldDB" id="A0A4Q7E177"/>